<evidence type="ECO:0000313" key="3">
    <source>
        <dbReference type="EMBL" id="MCU7553273.1"/>
    </source>
</evidence>
<dbReference type="Proteomes" id="UP001209257">
    <property type="component" value="Unassembled WGS sequence"/>
</dbReference>
<protein>
    <recommendedName>
        <fullName evidence="2">Macrodomain Ori protein</fullName>
    </recommendedName>
</protein>
<sequence>MSKLTRDSLVTRQFSDPKHYPYGFSRSGDFSISESKLLQQYGSLIAALVDGKLAPETEDDHGYLAAAFGQREPRNPVERVWVKYQHRINRPKMASIHGFSKPITTEDDDVEMQETGVEIDIDTD</sequence>
<dbReference type="InterPro" id="IPR007335">
    <property type="entry name" value="DUF413"/>
</dbReference>
<reference evidence="4" key="1">
    <citation type="submission" date="2023-07" db="EMBL/GenBank/DDBJ databases">
        <title>Study on multiphase classification of strain Alteromonas salexigens isolated from the Yellow Sea.</title>
        <authorList>
            <person name="Sun L."/>
        </authorList>
    </citation>
    <scope>NUCLEOTIDE SEQUENCE [LARGE SCALE GENOMIC DNA]</scope>
    <source>
        <strain evidence="4">ASW11-19</strain>
    </source>
</reference>
<accession>A0ABT2VLF0</accession>
<dbReference type="RefSeq" id="WP_262991978.1">
    <property type="nucleotide sequence ID" value="NZ_JAOTJC010000004.1"/>
</dbReference>
<gene>
    <name evidence="3" type="ORF">OCL06_01525</name>
</gene>
<evidence type="ECO:0000256" key="2">
    <source>
        <dbReference type="ARBA" id="ARBA00093628"/>
    </source>
</evidence>
<evidence type="ECO:0000256" key="1">
    <source>
        <dbReference type="ARBA" id="ARBA00093464"/>
    </source>
</evidence>
<evidence type="ECO:0000313" key="4">
    <source>
        <dbReference type="Proteomes" id="UP001209257"/>
    </source>
</evidence>
<comment type="caution">
    <text evidence="3">The sequence shown here is derived from an EMBL/GenBank/DDBJ whole genome shotgun (WGS) entry which is preliminary data.</text>
</comment>
<comment type="similarity">
    <text evidence="1">Belongs to the MaoP family.</text>
</comment>
<keyword evidence="4" id="KW-1185">Reference proteome</keyword>
<dbReference type="EMBL" id="JAOTJC010000004">
    <property type="protein sequence ID" value="MCU7553273.1"/>
    <property type="molecule type" value="Genomic_DNA"/>
</dbReference>
<proteinExistence type="inferred from homology"/>
<organism evidence="3 4">
    <name type="scientific">Alteromonas salexigens</name>
    <dbReference type="NCBI Taxonomy" id="2982530"/>
    <lineage>
        <taxon>Bacteria</taxon>
        <taxon>Pseudomonadati</taxon>
        <taxon>Pseudomonadota</taxon>
        <taxon>Gammaproteobacteria</taxon>
        <taxon>Alteromonadales</taxon>
        <taxon>Alteromonadaceae</taxon>
        <taxon>Alteromonas/Salinimonas group</taxon>
        <taxon>Alteromonas</taxon>
    </lineage>
</organism>
<dbReference type="Pfam" id="PF04219">
    <property type="entry name" value="DUF413"/>
    <property type="match status" value="1"/>
</dbReference>
<name>A0ABT2VLF0_9ALTE</name>